<evidence type="ECO:0000256" key="2">
    <source>
        <dbReference type="ARBA" id="ARBA00022692"/>
    </source>
</evidence>
<reference evidence="8 9" key="1">
    <citation type="journal article" date="2014" name="PLoS ONE">
        <title>Physiological and genomic features of a novel sulfur-oxidizing gammaproteobacterium belonging to a previously uncultivated symbiotic lineage isolated from a hydrothermal vent.</title>
        <authorList>
            <person name="Nunoura T."/>
            <person name="Takaki Y."/>
            <person name="Kazama H."/>
            <person name="Kakuta J."/>
            <person name="Shimamura S."/>
            <person name="Makita H."/>
            <person name="Hirai M."/>
            <person name="Miyazaki M."/>
            <person name="Takai K."/>
        </authorList>
    </citation>
    <scope>NUCLEOTIDE SEQUENCE [LARGE SCALE GENOMIC DNA]</scope>
    <source>
        <strain evidence="8 9">Hiromi1</strain>
    </source>
</reference>
<evidence type="ECO:0000313" key="9">
    <source>
        <dbReference type="Proteomes" id="UP000031631"/>
    </source>
</evidence>
<name>A0A7U6GKN0_9GAMM</name>
<protein>
    <recommendedName>
        <fullName evidence="7">O-antigen ligase-related domain-containing protein</fullName>
    </recommendedName>
</protein>
<feature type="region of interest" description="Disordered" evidence="5">
    <location>
        <begin position="1"/>
        <end position="20"/>
    </location>
</feature>
<keyword evidence="3 6" id="KW-1133">Transmembrane helix</keyword>
<feature type="transmembrane region" description="Helical" evidence="6">
    <location>
        <begin position="135"/>
        <end position="152"/>
    </location>
</feature>
<evidence type="ECO:0000256" key="4">
    <source>
        <dbReference type="ARBA" id="ARBA00023136"/>
    </source>
</evidence>
<dbReference type="EMBL" id="AP012273">
    <property type="protein sequence ID" value="BAO45433.1"/>
    <property type="molecule type" value="Genomic_DNA"/>
</dbReference>
<dbReference type="Proteomes" id="UP000031631">
    <property type="component" value="Chromosome"/>
</dbReference>
<feature type="transmembrane region" description="Helical" evidence="6">
    <location>
        <begin position="456"/>
        <end position="480"/>
    </location>
</feature>
<dbReference type="KEGG" id="tbn:TBH_C2525"/>
<feature type="transmembrane region" description="Helical" evidence="6">
    <location>
        <begin position="55"/>
        <end position="75"/>
    </location>
</feature>
<dbReference type="OrthoDB" id="871774at2"/>
<gene>
    <name evidence="8" type="ORF">TBH_C2525</name>
</gene>
<evidence type="ECO:0000259" key="7">
    <source>
        <dbReference type="Pfam" id="PF04932"/>
    </source>
</evidence>
<evidence type="ECO:0000256" key="3">
    <source>
        <dbReference type="ARBA" id="ARBA00022989"/>
    </source>
</evidence>
<dbReference type="InterPro" id="IPR007016">
    <property type="entry name" value="O-antigen_ligase-rel_domated"/>
</dbReference>
<feature type="domain" description="O-antigen ligase-related" evidence="7">
    <location>
        <begin position="213"/>
        <end position="333"/>
    </location>
</feature>
<feature type="transmembrane region" description="Helical" evidence="6">
    <location>
        <begin position="82"/>
        <end position="103"/>
    </location>
</feature>
<evidence type="ECO:0000256" key="6">
    <source>
        <dbReference type="SAM" id="Phobius"/>
    </source>
</evidence>
<organism evidence="8 9">
    <name type="scientific">Thiolapillus brandeum</name>
    <dbReference type="NCBI Taxonomy" id="1076588"/>
    <lineage>
        <taxon>Bacteria</taxon>
        <taxon>Pseudomonadati</taxon>
        <taxon>Pseudomonadota</taxon>
        <taxon>Gammaproteobacteria</taxon>
        <taxon>Chromatiales</taxon>
        <taxon>Sedimenticolaceae</taxon>
        <taxon>Thiolapillus</taxon>
    </lineage>
</organism>
<feature type="transmembrane region" description="Helical" evidence="6">
    <location>
        <begin position="25"/>
        <end position="43"/>
    </location>
</feature>
<feature type="transmembrane region" description="Helical" evidence="6">
    <location>
        <begin position="205"/>
        <end position="224"/>
    </location>
</feature>
<dbReference type="Pfam" id="PF04932">
    <property type="entry name" value="Wzy_C"/>
    <property type="match status" value="1"/>
</dbReference>
<feature type="transmembrane region" description="Helical" evidence="6">
    <location>
        <begin position="329"/>
        <end position="346"/>
    </location>
</feature>
<comment type="subcellular location">
    <subcellularLocation>
        <location evidence="1">Membrane</location>
        <topology evidence="1">Multi-pass membrane protein</topology>
    </subcellularLocation>
</comment>
<keyword evidence="4 6" id="KW-0472">Membrane</keyword>
<evidence type="ECO:0000256" key="5">
    <source>
        <dbReference type="SAM" id="MobiDB-lite"/>
    </source>
</evidence>
<dbReference type="RefSeq" id="WP_041069062.1">
    <property type="nucleotide sequence ID" value="NZ_AP012273.1"/>
</dbReference>
<dbReference type="InterPro" id="IPR051533">
    <property type="entry name" value="WaaL-like"/>
</dbReference>
<dbReference type="AlphaFoldDB" id="A0A7U6GKN0"/>
<evidence type="ECO:0000256" key="1">
    <source>
        <dbReference type="ARBA" id="ARBA00004141"/>
    </source>
</evidence>
<proteinExistence type="predicted"/>
<dbReference type="PANTHER" id="PTHR37422:SF13">
    <property type="entry name" value="LIPOPOLYSACCHARIDE BIOSYNTHESIS PROTEIN PA4999-RELATED"/>
    <property type="match status" value="1"/>
</dbReference>
<accession>A0A7U6GKN0</accession>
<keyword evidence="9" id="KW-1185">Reference proteome</keyword>
<evidence type="ECO:0000313" key="8">
    <source>
        <dbReference type="EMBL" id="BAO45433.1"/>
    </source>
</evidence>
<dbReference type="PANTHER" id="PTHR37422">
    <property type="entry name" value="TEICHURONIC ACID BIOSYNTHESIS PROTEIN TUAE"/>
    <property type="match status" value="1"/>
</dbReference>
<feature type="transmembrane region" description="Helical" evidence="6">
    <location>
        <begin position="399"/>
        <end position="418"/>
    </location>
</feature>
<dbReference type="GO" id="GO:0016020">
    <property type="term" value="C:membrane"/>
    <property type="evidence" value="ECO:0007669"/>
    <property type="project" value="UniProtKB-SubCell"/>
</dbReference>
<keyword evidence="2 6" id="KW-0812">Transmembrane</keyword>
<feature type="transmembrane region" description="Helical" evidence="6">
    <location>
        <begin position="245"/>
        <end position="264"/>
    </location>
</feature>
<sequence length="481" mass="53207">MSENNPVSKDAPASVEATPGQPPQAHAGLAFFFLSLYIVVLFVRPQEFIPAFEGWPLMPILIIAAFVAWLGAGKLQLNAPPFYLLTALFLYSPLTVLVAGEGASNALETVVKLIPPYLTFLLISTTALSRKRIRFMMWLMIGGAVLFSLHGIQQKYTGVGWTGEVPILGRIRYIGIFNDPNDVGLSLVTALPMSLYLMRTSNNTVLKLLLLFAAGLIIWGISLTNSRGTILALGAILGVFSWRKYGVFKTLMAGVIAVPLMFTLSSRLDTISPGEESAHGRVEAWYEGIQMLKENPVFGVGFDLFTDHHFRTAHNSYVLVLAEQGVPGYFLWFSFVGICFTLMYRLQKSRKEPEAPYAAWQSLGLERPQGTGAAGGFLPPESLEKKPEEEENIAPEDRAIARVLFLSLVGFAVSSFFLSRSYSMQLFLLCGMAVAHYQGTRLRNPDVTEYRFLDHFLFWGVLCCISIVVLYFIVSALLSLS</sequence>